<gene>
    <name evidence="1" type="ORF">GCM10017557_34310</name>
</gene>
<dbReference type="Proteomes" id="UP000516444">
    <property type="component" value="Chromosome"/>
</dbReference>
<accession>A0A7G1P0S1</accession>
<evidence type="ECO:0000313" key="1">
    <source>
        <dbReference type="EMBL" id="BCL28572.1"/>
    </source>
</evidence>
<organism evidence="1 2">
    <name type="scientific">Streptomyces aurantiacus</name>
    <dbReference type="NCBI Taxonomy" id="47760"/>
    <lineage>
        <taxon>Bacteria</taxon>
        <taxon>Bacillati</taxon>
        <taxon>Actinomycetota</taxon>
        <taxon>Actinomycetes</taxon>
        <taxon>Kitasatosporales</taxon>
        <taxon>Streptomycetaceae</taxon>
        <taxon>Streptomyces</taxon>
        <taxon>Streptomyces aurantiacus group</taxon>
    </lineage>
</organism>
<proteinExistence type="predicted"/>
<dbReference type="EMBL" id="AP023440">
    <property type="protein sequence ID" value="BCL28572.1"/>
    <property type="molecule type" value="Genomic_DNA"/>
</dbReference>
<name>A0A7G1P0S1_9ACTN</name>
<dbReference type="RefSeq" id="WP_245702352.1">
    <property type="nucleotide sequence ID" value="NZ_AP023440.1"/>
</dbReference>
<protein>
    <recommendedName>
        <fullName evidence="3">XRE family transcriptional regulator</fullName>
    </recommendedName>
</protein>
<keyword evidence="2" id="KW-1185">Reference proteome</keyword>
<dbReference type="KEGG" id="sgm:GCM10017557_34310"/>
<sequence>MVTFFRYWLDERELGAYEDFLPQFKKVAEGMGLRGLEPAKTTFHAWYYGKRKPQGDSRRVLVSWANYSLETLWTEVPPGTVPTFPHLSSVSSLAHHADPIGMDMINMKRTGAMAVQRAKEFLMGADRDSVGEDTLGLLGDEVVRLVGAYPRQPLSDIWGDLLTTQDQIFRTLEGGRVRQPSKLRDLNYQAAVVSFLVAKGFNDLEDRAQAMTMTRVAAACARDAEHQGLMALVEGLRSLIAYWADKPTDAYHYAQRGVEMATNLNGTVKLWLLGLQSRAAAVQSDAETARTASQQAGIWRESVELDDLDRLGGLFTYSEPKQLYYTVETEALLGNGDPRLAAQAEDAVNSFSDPDTPFWAFGDLAGAQCNLALIRLHDGQLDGAAEAIRPVLELPTTHRNNGIVVSAQRVRQALNSGPVRSAIQARSLREEIEIYPPQRSTGTSAIAPRE</sequence>
<reference evidence="1 2" key="1">
    <citation type="journal article" date="2014" name="Int. J. Syst. Evol. Microbiol.">
        <title>Complete genome sequence of Corynebacterium casei LMG S-19264T (=DSM 44701T), isolated from a smear-ripened cheese.</title>
        <authorList>
            <consortium name="US DOE Joint Genome Institute (JGI-PGF)"/>
            <person name="Walter F."/>
            <person name="Albersmeier A."/>
            <person name="Kalinowski J."/>
            <person name="Ruckert C."/>
        </authorList>
    </citation>
    <scope>NUCLEOTIDE SEQUENCE [LARGE SCALE GENOMIC DNA]</scope>
    <source>
        <strain evidence="1 2">JCM 4677</strain>
    </source>
</reference>
<evidence type="ECO:0000313" key="2">
    <source>
        <dbReference type="Proteomes" id="UP000516444"/>
    </source>
</evidence>
<dbReference type="AlphaFoldDB" id="A0A7G1P0S1"/>
<evidence type="ECO:0008006" key="3">
    <source>
        <dbReference type="Google" id="ProtNLM"/>
    </source>
</evidence>